<name>A0A1B2EFY7_9HYPH</name>
<dbReference type="InterPro" id="IPR003439">
    <property type="entry name" value="ABC_transporter-like_ATP-bd"/>
</dbReference>
<dbReference type="InterPro" id="IPR027417">
    <property type="entry name" value="P-loop_NTPase"/>
</dbReference>
<dbReference type="Pfam" id="PF00005">
    <property type="entry name" value="ABC_tran"/>
    <property type="match status" value="1"/>
</dbReference>
<sequence length="272" mass="28641">MSALLEASGISHSSGGRLLIDRIDLAIGGGTFTIVLGPNGAGKSTLLRILSGELAPSQGEVRLDGRPLRSIAPWRLAHSRAVMPQASDLSLPFTVFEVASLGVEGIGRGLSRRDRQHLAQAALEQADVAHLVHRNYQTLSGGERQRVHFARVLAQLQAGRTVETRQVLFLDEPIASLDLKHQLALLQTAKSLARGGLAVVAVLHDLQLAAGVGDDLVLMNGGRLVTRGKPETVLTPARLAEVFGVTLATAALPPSPWTLSTTGLPSAEAEAP</sequence>
<dbReference type="PROSITE" id="PS50893">
    <property type="entry name" value="ABC_TRANSPORTER_2"/>
    <property type="match status" value="1"/>
</dbReference>
<keyword evidence="2" id="KW-0547">Nucleotide-binding</keyword>
<evidence type="ECO:0000259" key="6">
    <source>
        <dbReference type="PROSITE" id="PS50893"/>
    </source>
</evidence>
<feature type="domain" description="ABC transporter" evidence="6">
    <location>
        <begin position="5"/>
        <end position="246"/>
    </location>
</feature>
<proteinExistence type="predicted"/>
<organism evidence="7">
    <name type="scientific">Microvirga ossetica</name>
    <dbReference type="NCBI Taxonomy" id="1882682"/>
    <lineage>
        <taxon>Bacteria</taxon>
        <taxon>Pseudomonadati</taxon>
        <taxon>Pseudomonadota</taxon>
        <taxon>Alphaproteobacteria</taxon>
        <taxon>Hyphomicrobiales</taxon>
        <taxon>Methylobacteriaceae</taxon>
        <taxon>Microvirga</taxon>
    </lineage>
</organism>
<dbReference type="SUPFAM" id="SSF52540">
    <property type="entry name" value="P-loop containing nucleoside triphosphate hydrolases"/>
    <property type="match status" value="1"/>
</dbReference>
<evidence type="ECO:0000313" key="7">
    <source>
        <dbReference type="EMBL" id="ANY78847.1"/>
    </source>
</evidence>
<dbReference type="SMART" id="SM00382">
    <property type="entry name" value="AAA"/>
    <property type="match status" value="1"/>
</dbReference>
<dbReference type="Gene3D" id="3.40.50.300">
    <property type="entry name" value="P-loop containing nucleotide triphosphate hydrolases"/>
    <property type="match status" value="1"/>
</dbReference>
<accession>A0A1B2EFY7</accession>
<dbReference type="OrthoDB" id="9810077at2"/>
<dbReference type="AlphaFoldDB" id="A0A1B2EFY7"/>
<dbReference type="KEGG" id="moc:BB934_11990"/>
<dbReference type="GO" id="GO:0016887">
    <property type="term" value="F:ATP hydrolysis activity"/>
    <property type="evidence" value="ECO:0007669"/>
    <property type="project" value="InterPro"/>
</dbReference>
<evidence type="ECO:0000256" key="1">
    <source>
        <dbReference type="ARBA" id="ARBA00022448"/>
    </source>
</evidence>
<comment type="function">
    <text evidence="5">Part of the ABC transporter complex HmuTUV involved in hemin import. Responsible for energy coupling to the transport system.</text>
</comment>
<reference evidence="7" key="1">
    <citation type="submission" date="2016-07" db="EMBL/GenBank/DDBJ databases">
        <title>Microvirga ossetica sp. nov. a new species of rhizobia isolated from root nodules of the legume species Vicia alpestris Steven originated from North Ossetia region in the Caucasus.</title>
        <authorList>
            <person name="Safronova V.I."/>
            <person name="Kuznetsova I.G."/>
            <person name="Sazanova A.L."/>
            <person name="Belimov A."/>
            <person name="Andronov E."/>
            <person name="Osledkin Y.S."/>
            <person name="Onishchuk O.P."/>
            <person name="Kurchak O.N."/>
            <person name="Shaposhnikov A.I."/>
            <person name="Willems A."/>
            <person name="Tikhonovich I.A."/>
        </authorList>
    </citation>
    <scope>NUCLEOTIDE SEQUENCE [LARGE SCALE GENOMIC DNA]</scope>
    <source>
        <strain evidence="7">V5/3M</strain>
    </source>
</reference>
<keyword evidence="1" id="KW-0813">Transport</keyword>
<dbReference type="PANTHER" id="PTHR42794">
    <property type="entry name" value="HEMIN IMPORT ATP-BINDING PROTEIN HMUV"/>
    <property type="match status" value="1"/>
</dbReference>
<dbReference type="RefSeq" id="WP_099509860.1">
    <property type="nucleotide sequence ID" value="NZ_CP016616.1"/>
</dbReference>
<dbReference type="NCBIfam" id="NF010068">
    <property type="entry name" value="PRK13548.1"/>
    <property type="match status" value="1"/>
</dbReference>
<keyword evidence="4" id="KW-1278">Translocase</keyword>
<gene>
    <name evidence="7" type="ORF">BB934_11990</name>
</gene>
<dbReference type="GO" id="GO:0005524">
    <property type="term" value="F:ATP binding"/>
    <property type="evidence" value="ECO:0007669"/>
    <property type="project" value="UniProtKB-KW"/>
</dbReference>
<dbReference type="EMBL" id="CP016616">
    <property type="protein sequence ID" value="ANY78847.1"/>
    <property type="molecule type" value="Genomic_DNA"/>
</dbReference>
<evidence type="ECO:0000256" key="4">
    <source>
        <dbReference type="ARBA" id="ARBA00022967"/>
    </source>
</evidence>
<dbReference type="PANTHER" id="PTHR42794:SF1">
    <property type="entry name" value="HEMIN IMPORT ATP-BINDING PROTEIN HMUV"/>
    <property type="match status" value="1"/>
</dbReference>
<evidence type="ECO:0000256" key="3">
    <source>
        <dbReference type="ARBA" id="ARBA00022840"/>
    </source>
</evidence>
<dbReference type="CDD" id="cd03214">
    <property type="entry name" value="ABC_Iron-Siderophores_B12_Hemin"/>
    <property type="match status" value="1"/>
</dbReference>
<evidence type="ECO:0000256" key="5">
    <source>
        <dbReference type="ARBA" id="ARBA00037066"/>
    </source>
</evidence>
<keyword evidence="3" id="KW-0067">ATP-binding</keyword>
<protein>
    <submittedName>
        <fullName evidence="7">Iron ABC transporter</fullName>
    </submittedName>
</protein>
<dbReference type="InterPro" id="IPR003593">
    <property type="entry name" value="AAA+_ATPase"/>
</dbReference>
<evidence type="ECO:0000256" key="2">
    <source>
        <dbReference type="ARBA" id="ARBA00022741"/>
    </source>
</evidence>